<feature type="coiled-coil region" evidence="1">
    <location>
        <begin position="124"/>
        <end position="151"/>
    </location>
</feature>
<protein>
    <submittedName>
        <fullName evidence="3">Uncharacterized protein</fullName>
    </submittedName>
</protein>
<reference evidence="3" key="1">
    <citation type="submission" date="2021-01" db="EMBL/GenBank/DDBJ databases">
        <authorList>
            <person name="Corre E."/>
            <person name="Pelletier E."/>
            <person name="Niang G."/>
            <person name="Scheremetjew M."/>
            <person name="Finn R."/>
            <person name="Kale V."/>
            <person name="Holt S."/>
            <person name="Cochrane G."/>
            <person name="Meng A."/>
            <person name="Brown T."/>
            <person name="Cohen L."/>
        </authorList>
    </citation>
    <scope>NUCLEOTIDE SEQUENCE</scope>
    <source>
        <strain evidence="3">CCMP722</strain>
    </source>
</reference>
<dbReference type="EMBL" id="HBFA01024769">
    <property type="protein sequence ID" value="CAD8675169.1"/>
    <property type="molecule type" value="Transcribed_RNA"/>
</dbReference>
<dbReference type="AlphaFoldDB" id="A0A7S0WNR4"/>
<proteinExistence type="predicted"/>
<feature type="region of interest" description="Disordered" evidence="2">
    <location>
        <begin position="1"/>
        <end position="33"/>
    </location>
</feature>
<evidence type="ECO:0000256" key="2">
    <source>
        <dbReference type="SAM" id="MobiDB-lite"/>
    </source>
</evidence>
<accession>A0A7S0WNR4</accession>
<keyword evidence="1" id="KW-0175">Coiled coil</keyword>
<name>A0A7S0WNR4_9CHLO</name>
<evidence type="ECO:0000313" key="3">
    <source>
        <dbReference type="EMBL" id="CAD8675169.1"/>
    </source>
</evidence>
<gene>
    <name evidence="3" type="ORF">POBO1169_LOCUS12574</name>
</gene>
<organism evidence="3">
    <name type="scientific">Pyramimonas obovata</name>
    <dbReference type="NCBI Taxonomy" id="1411642"/>
    <lineage>
        <taxon>Eukaryota</taxon>
        <taxon>Viridiplantae</taxon>
        <taxon>Chlorophyta</taxon>
        <taxon>Pyramimonadophyceae</taxon>
        <taxon>Pyramimonadales</taxon>
        <taxon>Pyramimonadaceae</taxon>
        <taxon>Pyramimonas</taxon>
        <taxon>Pyramimonas incertae sedis</taxon>
    </lineage>
</organism>
<dbReference type="Pfam" id="PF14712">
    <property type="entry name" value="Snapin_Pallidin"/>
    <property type="match status" value="1"/>
</dbReference>
<evidence type="ECO:0000256" key="1">
    <source>
        <dbReference type="SAM" id="Coils"/>
    </source>
</evidence>
<dbReference type="InterPro" id="IPR028119">
    <property type="entry name" value="Snapin/Pallidin/Snn1"/>
</dbReference>
<sequence>MEGGAPMESAECVSLPNIQPGQVDLSRSDSGQYNSPLKETLRLDTRVGISADVEVLYRHLLRTHLLEVYQPSVDRMQRLLSELRTNQNTVKGSLTSAQSDMQWNKNLEDALEKIQDVSFYTKKADAVTREMKSLRARMDRAMLRSQALLRESSKPAE</sequence>